<keyword evidence="2" id="KW-0472">Membrane</keyword>
<dbReference type="InterPro" id="IPR001646">
    <property type="entry name" value="5peptide_repeat"/>
</dbReference>
<accession>A0A819S1T6</accession>
<keyword evidence="1" id="KW-0175">Coiled coil</keyword>
<keyword evidence="2" id="KW-0812">Transmembrane</keyword>
<reference evidence="4" key="1">
    <citation type="submission" date="2021-02" db="EMBL/GenBank/DDBJ databases">
        <authorList>
            <person name="Nowell W R."/>
        </authorList>
    </citation>
    <scope>NUCLEOTIDE SEQUENCE</scope>
</reference>
<evidence type="ECO:0008006" key="6">
    <source>
        <dbReference type="Google" id="ProtNLM"/>
    </source>
</evidence>
<dbReference type="EMBL" id="CAJOAZ010004337">
    <property type="protein sequence ID" value="CAF4054510.1"/>
    <property type="molecule type" value="Genomic_DNA"/>
</dbReference>
<dbReference type="PANTHER" id="PTHR14136:SF17">
    <property type="entry name" value="BTB_POZ DOMAIN-CONTAINING PROTEIN KCTD9"/>
    <property type="match status" value="1"/>
</dbReference>
<protein>
    <recommendedName>
        <fullName evidence="6">Pentapeptide repeat-containing protein</fullName>
    </recommendedName>
</protein>
<evidence type="ECO:0000256" key="2">
    <source>
        <dbReference type="SAM" id="Phobius"/>
    </source>
</evidence>
<feature type="transmembrane region" description="Helical" evidence="2">
    <location>
        <begin position="31"/>
        <end position="54"/>
    </location>
</feature>
<organism evidence="4 5">
    <name type="scientific">Adineta steineri</name>
    <dbReference type="NCBI Taxonomy" id="433720"/>
    <lineage>
        <taxon>Eukaryota</taxon>
        <taxon>Metazoa</taxon>
        <taxon>Spiralia</taxon>
        <taxon>Gnathifera</taxon>
        <taxon>Rotifera</taxon>
        <taxon>Eurotatoria</taxon>
        <taxon>Bdelloidea</taxon>
        <taxon>Adinetida</taxon>
        <taxon>Adinetidae</taxon>
        <taxon>Adineta</taxon>
    </lineage>
</organism>
<proteinExistence type="predicted"/>
<feature type="coiled-coil region" evidence="1">
    <location>
        <begin position="63"/>
        <end position="94"/>
    </location>
</feature>
<dbReference type="Proteomes" id="UP000663845">
    <property type="component" value="Unassembled WGS sequence"/>
</dbReference>
<comment type="caution">
    <text evidence="4">The sequence shown here is derived from an EMBL/GenBank/DDBJ whole genome shotgun (WGS) entry which is preliminary data.</text>
</comment>
<evidence type="ECO:0000313" key="4">
    <source>
        <dbReference type="EMBL" id="CAF4054510.1"/>
    </source>
</evidence>
<gene>
    <name evidence="3" type="ORF">JYZ213_LOCUS27719</name>
    <name evidence="4" type="ORF">OXD698_LOCUS32745</name>
</gene>
<dbReference type="InterPro" id="IPR051082">
    <property type="entry name" value="Pentapeptide-BTB/POZ_domain"/>
</dbReference>
<dbReference type="Gene3D" id="2.160.20.80">
    <property type="entry name" value="E3 ubiquitin-protein ligase SopA"/>
    <property type="match status" value="1"/>
</dbReference>
<name>A0A819S1T6_9BILA</name>
<dbReference type="EMBL" id="CAJNOG010000390">
    <property type="protein sequence ID" value="CAF1215781.1"/>
    <property type="molecule type" value="Genomic_DNA"/>
</dbReference>
<dbReference type="SUPFAM" id="SSF141571">
    <property type="entry name" value="Pentapeptide repeat-like"/>
    <property type="match status" value="1"/>
</dbReference>
<evidence type="ECO:0000313" key="3">
    <source>
        <dbReference type="EMBL" id="CAF1215781.1"/>
    </source>
</evidence>
<evidence type="ECO:0000313" key="5">
    <source>
        <dbReference type="Proteomes" id="UP000663844"/>
    </source>
</evidence>
<sequence length="468" mass="53205">MESAANNIEKKPIATVHEQQWKFKTPTLPRIIIKACSTAIVPLMIGTLTLILAYQQHYQGIQNRQTDLHIAKTQEQLENEKRQQDLHIAEAIQQDTVLNAYLEKVSQLLLNQQFNLSSNTLKSIIRPKTLTTIRQLDATRKTLLVKFLYESSLLLKSKTSDNSVLHGQDVDLQDANLNGIIMGSQNIETERVNLAHISLSRVTLINSSFIFCSLNCANFERSILDGSSFRSSRLLDTNLIRTSLAYADFTGASLFGSKLDLANLIGSNILDSQLVDVESLDRTILPNGTITHMYNLVYNGDARNCTLNHWYIDPVDSVKVIRTSDNIIDGCSFQVISNRSDKIHMVQKINDEMMDNLINKGRQNFEVRFRIAGNTTGTESWTDNFPILLNVFGRKSKEHFLEIAFSTRPSSYSINKMATFHDYSLMTDHLVWKSDRSLQLVVSFPNGTLFDNIELYLERDFILQNRYA</sequence>
<keyword evidence="2" id="KW-1133">Transmembrane helix</keyword>
<evidence type="ECO:0000256" key="1">
    <source>
        <dbReference type="SAM" id="Coils"/>
    </source>
</evidence>
<dbReference type="Pfam" id="PF00805">
    <property type="entry name" value="Pentapeptide"/>
    <property type="match status" value="1"/>
</dbReference>
<dbReference type="PANTHER" id="PTHR14136">
    <property type="entry name" value="BTB_POZ DOMAIN-CONTAINING PROTEIN KCTD9"/>
    <property type="match status" value="1"/>
</dbReference>
<dbReference type="Proteomes" id="UP000663844">
    <property type="component" value="Unassembled WGS sequence"/>
</dbReference>
<dbReference type="AlphaFoldDB" id="A0A819S1T6"/>